<dbReference type="AlphaFoldDB" id="A0A420ZBR7"/>
<protein>
    <submittedName>
        <fullName evidence="1">Uncharacterized protein</fullName>
    </submittedName>
</protein>
<reference evidence="1 2" key="1">
    <citation type="submission" date="2018-06" db="EMBL/GenBank/DDBJ databases">
        <title>Extensive metabolic versatility and redundancy in microbially diverse, dynamic hydrothermal sediments.</title>
        <authorList>
            <person name="Dombrowski N."/>
            <person name="Teske A."/>
            <person name="Baker B.J."/>
        </authorList>
    </citation>
    <scope>NUCLEOTIDE SEQUENCE [LARGE SCALE GENOMIC DNA]</scope>
    <source>
        <strain evidence="1">B79_G16</strain>
    </source>
</reference>
<name>A0A420ZBR7_UNCK3</name>
<dbReference type="EMBL" id="QMNG01000050">
    <property type="protein sequence ID" value="RLC36511.1"/>
    <property type="molecule type" value="Genomic_DNA"/>
</dbReference>
<proteinExistence type="predicted"/>
<accession>A0A420ZBR7</accession>
<evidence type="ECO:0000313" key="2">
    <source>
        <dbReference type="Proteomes" id="UP000281261"/>
    </source>
</evidence>
<organism evidence="1 2">
    <name type="scientific">candidate division Kazan bacterium</name>
    <dbReference type="NCBI Taxonomy" id="2202143"/>
    <lineage>
        <taxon>Bacteria</taxon>
        <taxon>Bacteria division Kazan-3B-28</taxon>
    </lineage>
</organism>
<sequence>MAYFGDTETSTGNTLTAGSIDLKIDYRCEGGTCQVGFKDLGQGDHYFSECDIKPGDTGEVTISWHISDNKSWGRLRIDDIVDYEYDCTEPEAVEDTSCEYNPTDPGEGLGELSQYLTFTAWMDEGSVEGWQCEYEQGGCTADPKEGNNIFDAGTYDSYIAQDIPVNEFKNGIVLPDELDPNKVYFVGFEWKLPGDTPNVVQTDSMTASIIAEAVQSRNNPDKQF</sequence>
<gene>
    <name evidence="1" type="ORF">DRH29_04420</name>
</gene>
<evidence type="ECO:0000313" key="1">
    <source>
        <dbReference type="EMBL" id="RLC36511.1"/>
    </source>
</evidence>
<comment type="caution">
    <text evidence="1">The sequence shown here is derived from an EMBL/GenBank/DDBJ whole genome shotgun (WGS) entry which is preliminary data.</text>
</comment>
<dbReference type="Proteomes" id="UP000281261">
    <property type="component" value="Unassembled WGS sequence"/>
</dbReference>